<dbReference type="Gene3D" id="3.40.50.720">
    <property type="entry name" value="NAD(P)-binding Rossmann-like Domain"/>
    <property type="match status" value="1"/>
</dbReference>
<keyword evidence="4 8" id="KW-0560">Oxidoreductase</keyword>
<feature type="domain" description="Alcohol dehydrogenase-like C-terminal" evidence="6">
    <location>
        <begin position="187"/>
        <end position="316"/>
    </location>
</feature>
<evidence type="ECO:0000256" key="3">
    <source>
        <dbReference type="ARBA" id="ARBA00022833"/>
    </source>
</evidence>
<dbReference type="GO" id="GO:0008270">
    <property type="term" value="F:zinc ion binding"/>
    <property type="evidence" value="ECO:0007669"/>
    <property type="project" value="InterPro"/>
</dbReference>
<evidence type="ECO:0000259" key="7">
    <source>
        <dbReference type="Pfam" id="PF08240"/>
    </source>
</evidence>
<dbReference type="GO" id="GO:0000721">
    <property type="term" value="F:(R,R)-butanediol dehydrogenase activity"/>
    <property type="evidence" value="ECO:0007669"/>
    <property type="project" value="UniProtKB-EC"/>
</dbReference>
<dbReference type="Pfam" id="PF08240">
    <property type="entry name" value="ADH_N"/>
    <property type="match status" value="1"/>
</dbReference>
<comment type="cofactor">
    <cofactor evidence="1 5">
        <name>Zn(2+)</name>
        <dbReference type="ChEBI" id="CHEBI:29105"/>
    </cofactor>
</comment>
<dbReference type="InterPro" id="IPR002328">
    <property type="entry name" value="ADH_Zn_CS"/>
</dbReference>
<evidence type="ECO:0000256" key="4">
    <source>
        <dbReference type="ARBA" id="ARBA00023002"/>
    </source>
</evidence>
<dbReference type="RefSeq" id="WP_184728182.1">
    <property type="nucleotide sequence ID" value="NZ_JACHIW010000001.1"/>
</dbReference>
<keyword evidence="3 5" id="KW-0862">Zinc</keyword>
<dbReference type="PANTHER" id="PTHR43401:SF2">
    <property type="entry name" value="L-THREONINE 3-DEHYDROGENASE"/>
    <property type="match status" value="1"/>
</dbReference>
<evidence type="ECO:0000256" key="5">
    <source>
        <dbReference type="RuleBase" id="RU361277"/>
    </source>
</evidence>
<dbReference type="InterPro" id="IPR050129">
    <property type="entry name" value="Zn_alcohol_dh"/>
</dbReference>
<keyword evidence="9" id="KW-1185">Reference proteome</keyword>
<dbReference type="EMBL" id="JACHIW010000001">
    <property type="protein sequence ID" value="MBB5157177.1"/>
    <property type="molecule type" value="Genomic_DNA"/>
</dbReference>
<proteinExistence type="inferred from homology"/>
<protein>
    <submittedName>
        <fullName evidence="8">(R,R)-butanediol dehydrogenase/meso-butanediol dehydrogenase/diacetyl reductase</fullName>
        <ecNumber evidence="8">1.1.1.-</ecNumber>
        <ecNumber evidence="8">1.1.1.303</ecNumber>
        <ecNumber evidence="8">1.1.1.4</ecNumber>
    </submittedName>
</protein>
<gene>
    <name evidence="8" type="ORF">BJ970_004711</name>
</gene>
<reference evidence="8 9" key="1">
    <citation type="submission" date="2020-08" db="EMBL/GenBank/DDBJ databases">
        <title>Sequencing the genomes of 1000 actinobacteria strains.</title>
        <authorList>
            <person name="Klenk H.-P."/>
        </authorList>
    </citation>
    <scope>NUCLEOTIDE SEQUENCE [LARGE SCALE GENOMIC DNA]</scope>
    <source>
        <strain evidence="8 9">DSM 45584</strain>
    </source>
</reference>
<dbReference type="SUPFAM" id="SSF51735">
    <property type="entry name" value="NAD(P)-binding Rossmann-fold domains"/>
    <property type="match status" value="1"/>
</dbReference>
<dbReference type="Proteomes" id="UP000584374">
    <property type="component" value="Unassembled WGS sequence"/>
</dbReference>
<dbReference type="Gene3D" id="3.90.180.10">
    <property type="entry name" value="Medium-chain alcohol dehydrogenases, catalytic domain"/>
    <property type="match status" value="1"/>
</dbReference>
<dbReference type="PROSITE" id="PS00059">
    <property type="entry name" value="ADH_ZINC"/>
    <property type="match status" value="1"/>
</dbReference>
<dbReference type="SUPFAM" id="SSF50129">
    <property type="entry name" value="GroES-like"/>
    <property type="match status" value="1"/>
</dbReference>
<evidence type="ECO:0000313" key="9">
    <source>
        <dbReference type="Proteomes" id="UP000584374"/>
    </source>
</evidence>
<dbReference type="Pfam" id="PF00107">
    <property type="entry name" value="ADH_zinc_N"/>
    <property type="match status" value="1"/>
</dbReference>
<dbReference type="InterPro" id="IPR013149">
    <property type="entry name" value="ADH-like_C"/>
</dbReference>
<dbReference type="InterPro" id="IPR013154">
    <property type="entry name" value="ADH-like_N"/>
</dbReference>
<dbReference type="GO" id="GO:0052587">
    <property type="term" value="F:diacetyl reductase ((R)-acetoin forming) (NAD+) activity"/>
    <property type="evidence" value="ECO:0007669"/>
    <property type="project" value="UniProtKB-EC"/>
</dbReference>
<feature type="domain" description="Alcohol dehydrogenase-like N-terminal" evidence="7">
    <location>
        <begin position="27"/>
        <end position="146"/>
    </location>
</feature>
<dbReference type="InterPro" id="IPR011032">
    <property type="entry name" value="GroES-like_sf"/>
</dbReference>
<name>A0A840QB54_9PSEU</name>
<comment type="caution">
    <text evidence="8">The sequence shown here is derived from an EMBL/GenBank/DDBJ whole genome shotgun (WGS) entry which is preliminary data.</text>
</comment>
<evidence type="ECO:0000256" key="2">
    <source>
        <dbReference type="ARBA" id="ARBA00022723"/>
    </source>
</evidence>
<comment type="similarity">
    <text evidence="5">Belongs to the zinc-containing alcohol dehydrogenase family.</text>
</comment>
<evidence type="ECO:0000256" key="1">
    <source>
        <dbReference type="ARBA" id="ARBA00001947"/>
    </source>
</evidence>
<organism evidence="8 9">
    <name type="scientific">Saccharopolyspora phatthalungensis</name>
    <dbReference type="NCBI Taxonomy" id="664693"/>
    <lineage>
        <taxon>Bacteria</taxon>
        <taxon>Bacillati</taxon>
        <taxon>Actinomycetota</taxon>
        <taxon>Actinomycetes</taxon>
        <taxon>Pseudonocardiales</taxon>
        <taxon>Pseudonocardiaceae</taxon>
        <taxon>Saccharopolyspora</taxon>
    </lineage>
</organism>
<dbReference type="InterPro" id="IPR036291">
    <property type="entry name" value="NAD(P)-bd_dom_sf"/>
</dbReference>
<dbReference type="AlphaFoldDB" id="A0A840QB54"/>
<dbReference type="EC" id="1.1.1.4" evidence="8"/>
<keyword evidence="2 5" id="KW-0479">Metal-binding</keyword>
<evidence type="ECO:0000313" key="8">
    <source>
        <dbReference type="EMBL" id="MBB5157177.1"/>
    </source>
</evidence>
<sequence>MTRHMHAAVYHGKRDIRFEDVPRPRPGPGELLLEVGAVGVCGSDVAEWAHGPHLHPIDAPHPATGHVGPITPGHEFSGTVVAVGEAVDESWLGRRVASCGSVACGRCAACGRGQSNQCMQYAGVGLHRAGALAEYVATPAENCLAVDEIRLTLDEAALCQPMSIAVHNVSRAGEVAGQTVLVQGVGGIGAFLVFALAQSGADVVATDMDPDRLTLAGRLGARATVLVTGGAGDQHHVREAVGDAELRVVFEVSGSRSGVLSALGISPRGCRIVLVGIQQAPVEIDLAAVTLEEKILIGTNALVREIDFPRAVELVARGRGLWHLVAPRVEPMTDLVDKVLRPMSEGQRLAVKTLLDPRATISRPLRTGVAESGAP</sequence>
<dbReference type="PANTHER" id="PTHR43401">
    <property type="entry name" value="L-THREONINE 3-DEHYDROGENASE"/>
    <property type="match status" value="1"/>
</dbReference>
<dbReference type="EC" id="1.1.1.303" evidence="8"/>
<evidence type="ECO:0000259" key="6">
    <source>
        <dbReference type="Pfam" id="PF00107"/>
    </source>
</evidence>
<dbReference type="EC" id="1.1.1.-" evidence="8"/>
<accession>A0A840QB54</accession>